<dbReference type="InterPro" id="IPR012944">
    <property type="entry name" value="SusD_RagB_dom"/>
</dbReference>
<evidence type="ECO:0000256" key="5">
    <source>
        <dbReference type="ARBA" id="ARBA00023237"/>
    </source>
</evidence>
<evidence type="ECO:0000256" key="2">
    <source>
        <dbReference type="ARBA" id="ARBA00006275"/>
    </source>
</evidence>
<keyword evidence="5" id="KW-0998">Cell outer membrane</keyword>
<feature type="domain" description="SusD-like N-terminal" evidence="7">
    <location>
        <begin position="74"/>
        <end position="231"/>
    </location>
</feature>
<dbReference type="EMBL" id="FQUQ01000002">
    <property type="protein sequence ID" value="SHF24498.1"/>
    <property type="molecule type" value="Genomic_DNA"/>
</dbReference>
<evidence type="ECO:0000259" key="6">
    <source>
        <dbReference type="Pfam" id="PF07980"/>
    </source>
</evidence>
<dbReference type="InterPro" id="IPR033985">
    <property type="entry name" value="SusD-like_N"/>
</dbReference>
<dbReference type="GO" id="GO:0009279">
    <property type="term" value="C:cell outer membrane"/>
    <property type="evidence" value="ECO:0007669"/>
    <property type="project" value="UniProtKB-SubCell"/>
</dbReference>
<reference evidence="9" key="1">
    <citation type="submission" date="2016-11" db="EMBL/GenBank/DDBJ databases">
        <authorList>
            <person name="Varghese N."/>
            <person name="Submissions S."/>
        </authorList>
    </citation>
    <scope>NUCLEOTIDE SEQUENCE [LARGE SCALE GENOMIC DNA]</scope>
    <source>
        <strain evidence="9">DSM 16990</strain>
    </source>
</reference>
<evidence type="ECO:0000259" key="7">
    <source>
        <dbReference type="Pfam" id="PF14322"/>
    </source>
</evidence>
<organism evidence="8 9">
    <name type="scientific">Pedobacter caeni</name>
    <dbReference type="NCBI Taxonomy" id="288992"/>
    <lineage>
        <taxon>Bacteria</taxon>
        <taxon>Pseudomonadati</taxon>
        <taxon>Bacteroidota</taxon>
        <taxon>Sphingobacteriia</taxon>
        <taxon>Sphingobacteriales</taxon>
        <taxon>Sphingobacteriaceae</taxon>
        <taxon>Pedobacter</taxon>
    </lineage>
</organism>
<keyword evidence="4" id="KW-0472">Membrane</keyword>
<sequence length="529" mass="59027">MKPTIICLLLVMILGTSCKKFLDEVPKDEISNGQYFTKPQHAENAVNALYRTGAPQLYESNLGSYSGSRMMFGPYMSGYIDNEFKGQEIHVQYAQNMTLNGTNLSSYLQAMWSSMYNGIARANNAIKYIPKTPGLSDQRSKQLLAEAKFFRAYAYFQLVRLYGGLPLITEPYEDISNMEVERSPVDKVYELITTDLEYALNEGGLADLAMINNGGRITKGAVATLLADVYLTMSGFPLNMDRSAKAASAARVVINSNKYNLTAHGLDADGNVVPANSAYNKLRLSDNSASEYIYYFEYAVGIATSTYASWSLPATVTSETKYAITANTFAPSDKFLAGYQKTEDLRIQEKQFFHSSLTRSNGTTINFATAPYLWLDQEAVFGTATSGKDQPIYTYSDPLLIAAESIALSEGVTTEAVDYLSRVRGRAYWKTDISTIKLQLSQLSKEDFIKEVWKERFRELVFEGRIWFDIQRTRLFPVPANNGTGNILFEPVIGHANNHGAIIQQKNLLLPIATDELQRNPKLVQNPGY</sequence>
<feature type="domain" description="RagB/SusD" evidence="6">
    <location>
        <begin position="374"/>
        <end position="529"/>
    </location>
</feature>
<evidence type="ECO:0000256" key="3">
    <source>
        <dbReference type="ARBA" id="ARBA00022729"/>
    </source>
</evidence>
<dbReference type="Pfam" id="PF14322">
    <property type="entry name" value="SusD-like_3"/>
    <property type="match status" value="1"/>
</dbReference>
<keyword evidence="3" id="KW-0732">Signal</keyword>
<dbReference type="InterPro" id="IPR011990">
    <property type="entry name" value="TPR-like_helical_dom_sf"/>
</dbReference>
<protein>
    <submittedName>
        <fullName evidence="8">Starch-binding associating with outer membrane</fullName>
    </submittedName>
</protein>
<dbReference type="Proteomes" id="UP000184287">
    <property type="component" value="Unassembled WGS sequence"/>
</dbReference>
<dbReference type="OrthoDB" id="5694214at2"/>
<dbReference type="AlphaFoldDB" id="A0A1M5A2I7"/>
<dbReference type="STRING" id="288992.SAMN04488522_102560"/>
<gene>
    <name evidence="8" type="ORF">SAMN04488522_102560</name>
</gene>
<keyword evidence="9" id="KW-1185">Reference proteome</keyword>
<dbReference type="RefSeq" id="WP_073231763.1">
    <property type="nucleotide sequence ID" value="NZ_FQUQ01000002.1"/>
</dbReference>
<evidence type="ECO:0000313" key="8">
    <source>
        <dbReference type="EMBL" id="SHF24498.1"/>
    </source>
</evidence>
<accession>A0A1M5A2I7</accession>
<proteinExistence type="inferred from homology"/>
<dbReference type="PROSITE" id="PS51257">
    <property type="entry name" value="PROKAR_LIPOPROTEIN"/>
    <property type="match status" value="1"/>
</dbReference>
<dbReference type="Pfam" id="PF07980">
    <property type="entry name" value="SusD_RagB"/>
    <property type="match status" value="1"/>
</dbReference>
<dbReference type="SUPFAM" id="SSF48452">
    <property type="entry name" value="TPR-like"/>
    <property type="match status" value="1"/>
</dbReference>
<evidence type="ECO:0000256" key="1">
    <source>
        <dbReference type="ARBA" id="ARBA00004442"/>
    </source>
</evidence>
<dbReference type="Gene3D" id="1.25.40.390">
    <property type="match status" value="1"/>
</dbReference>
<comment type="similarity">
    <text evidence="2">Belongs to the SusD family.</text>
</comment>
<evidence type="ECO:0000256" key="4">
    <source>
        <dbReference type="ARBA" id="ARBA00023136"/>
    </source>
</evidence>
<comment type="subcellular location">
    <subcellularLocation>
        <location evidence="1">Cell outer membrane</location>
    </subcellularLocation>
</comment>
<name>A0A1M5A2I7_9SPHI</name>
<evidence type="ECO:0000313" key="9">
    <source>
        <dbReference type="Proteomes" id="UP000184287"/>
    </source>
</evidence>